<dbReference type="Pfam" id="PF00255">
    <property type="entry name" value="GSHPx"/>
    <property type="match status" value="1"/>
</dbReference>
<keyword evidence="5" id="KW-0732">Signal</keyword>
<dbReference type="GO" id="GO:0004601">
    <property type="term" value="F:peroxidase activity"/>
    <property type="evidence" value="ECO:0007669"/>
    <property type="project" value="UniProtKB-KW"/>
</dbReference>
<dbReference type="EMBL" id="CP106738">
    <property type="protein sequence ID" value="UXX81692.1"/>
    <property type="molecule type" value="Genomic_DNA"/>
</dbReference>
<organism evidence="7 8">
    <name type="scientific">Roseovarius pelagicus</name>
    <dbReference type="NCBI Taxonomy" id="2980108"/>
    <lineage>
        <taxon>Bacteria</taxon>
        <taxon>Pseudomonadati</taxon>
        <taxon>Pseudomonadota</taxon>
        <taxon>Alphaproteobacteria</taxon>
        <taxon>Rhodobacterales</taxon>
        <taxon>Roseobacteraceae</taxon>
        <taxon>Roseovarius</taxon>
    </lineage>
</organism>
<dbReference type="PRINTS" id="PR01011">
    <property type="entry name" value="GLUTPROXDASE"/>
</dbReference>
<dbReference type="Proteomes" id="UP001064087">
    <property type="component" value="Chromosome"/>
</dbReference>
<dbReference type="InterPro" id="IPR000889">
    <property type="entry name" value="Glutathione_peroxidase"/>
</dbReference>
<evidence type="ECO:0000256" key="1">
    <source>
        <dbReference type="ARBA" id="ARBA00006926"/>
    </source>
</evidence>
<dbReference type="PROSITE" id="PS51352">
    <property type="entry name" value="THIOREDOXIN_2"/>
    <property type="match status" value="1"/>
</dbReference>
<dbReference type="PROSITE" id="PS00460">
    <property type="entry name" value="GLUTATHIONE_PEROXID_1"/>
    <property type="match status" value="1"/>
</dbReference>
<dbReference type="InterPro" id="IPR029759">
    <property type="entry name" value="GPX_AS"/>
</dbReference>
<dbReference type="SUPFAM" id="SSF52833">
    <property type="entry name" value="Thioredoxin-like"/>
    <property type="match status" value="1"/>
</dbReference>
<proteinExistence type="inferred from homology"/>
<gene>
    <name evidence="7" type="ORF">N7U68_11155</name>
</gene>
<dbReference type="PROSITE" id="PS51355">
    <property type="entry name" value="GLUTATHIONE_PEROXID_3"/>
    <property type="match status" value="1"/>
</dbReference>
<feature type="signal peptide" evidence="5">
    <location>
        <begin position="1"/>
        <end position="18"/>
    </location>
</feature>
<feature type="domain" description="Thioredoxin" evidence="6">
    <location>
        <begin position="12"/>
        <end position="172"/>
    </location>
</feature>
<evidence type="ECO:0000313" key="8">
    <source>
        <dbReference type="Proteomes" id="UP001064087"/>
    </source>
</evidence>
<evidence type="ECO:0000256" key="5">
    <source>
        <dbReference type="SAM" id="SignalP"/>
    </source>
</evidence>
<dbReference type="InterPro" id="IPR036249">
    <property type="entry name" value="Thioredoxin-like_sf"/>
</dbReference>
<comment type="similarity">
    <text evidence="1 4">Belongs to the glutathione peroxidase family.</text>
</comment>
<keyword evidence="8" id="KW-1185">Reference proteome</keyword>
<keyword evidence="3 4" id="KW-0560">Oxidoreductase</keyword>
<evidence type="ECO:0000256" key="4">
    <source>
        <dbReference type="RuleBase" id="RU000499"/>
    </source>
</evidence>
<dbReference type="PANTHER" id="PTHR11592">
    <property type="entry name" value="GLUTATHIONE PEROXIDASE"/>
    <property type="match status" value="1"/>
</dbReference>
<evidence type="ECO:0000313" key="7">
    <source>
        <dbReference type="EMBL" id="UXX81692.1"/>
    </source>
</evidence>
<reference evidence="7" key="1">
    <citation type="submission" date="2022-10" db="EMBL/GenBank/DDBJ databases">
        <title>Roseovarius pelagicus sp. nov., isolated from Arctic seawater.</title>
        <authorList>
            <person name="Hong Y.W."/>
            <person name="Hwang C.Y."/>
        </authorList>
    </citation>
    <scope>NUCLEOTIDE SEQUENCE</scope>
    <source>
        <strain evidence="7">HL-MP18</strain>
    </source>
</reference>
<evidence type="ECO:0000259" key="6">
    <source>
        <dbReference type="PROSITE" id="PS51352"/>
    </source>
</evidence>
<evidence type="ECO:0000256" key="3">
    <source>
        <dbReference type="ARBA" id="ARBA00023002"/>
    </source>
</evidence>
<dbReference type="Gene3D" id="3.40.30.10">
    <property type="entry name" value="Glutaredoxin"/>
    <property type="match status" value="1"/>
</dbReference>
<dbReference type="CDD" id="cd00340">
    <property type="entry name" value="GSH_Peroxidase"/>
    <property type="match status" value="1"/>
</dbReference>
<feature type="chain" id="PRO_5045189624" description="Glutathione peroxidase" evidence="5">
    <location>
        <begin position="19"/>
        <end position="172"/>
    </location>
</feature>
<dbReference type="RefSeq" id="WP_263046842.1">
    <property type="nucleotide sequence ID" value="NZ_CP106738.1"/>
</dbReference>
<dbReference type="InterPro" id="IPR013766">
    <property type="entry name" value="Thioredoxin_domain"/>
</dbReference>
<name>A0ABY6D6B8_9RHOB</name>
<dbReference type="PIRSF" id="PIRSF000303">
    <property type="entry name" value="Glutathion_perox"/>
    <property type="match status" value="1"/>
</dbReference>
<accession>A0ABY6D6B8</accession>
<dbReference type="PANTHER" id="PTHR11592:SF78">
    <property type="entry name" value="GLUTATHIONE PEROXIDASE"/>
    <property type="match status" value="1"/>
</dbReference>
<keyword evidence="2 4" id="KW-0575">Peroxidase</keyword>
<evidence type="ECO:0000256" key="2">
    <source>
        <dbReference type="ARBA" id="ARBA00022559"/>
    </source>
</evidence>
<protein>
    <recommendedName>
        <fullName evidence="4">Glutathione peroxidase</fullName>
    </recommendedName>
</protein>
<sequence length="172" mass="18780">MRAVLAILMMLWALPASALDLNAPFDNIDGDTLRLSDWAGQPILVVNTASRCGFTDQYEGLQTLYNRYRARGLVVLAVPSGDFRQELASNAEVKEFCTLTYGIDMPMTGITSVRGATAHPFYESVAEEIGFTPSWNFNKILIAPDGTVAATFGSTVQPLSELLTNEIETLLN</sequence>